<sequence>MKKALILLGCPESPSQTPLAVYAAYQLKKKGFEVTIAGTPSAMKLMEISDPEEHYLTCKIDIDSCLVALDEGSYDFLLGFAHKDAAVSYFVTFYHILQVPSIAMVFEKDPQLLEEFENQVEESTGAKIVSARAYHNPTPLRVKLDRAIEEMVI</sequence>
<dbReference type="EMBL" id="CP058560">
    <property type="protein sequence ID" value="QUH22851.1"/>
    <property type="molecule type" value="Genomic_DNA"/>
</dbReference>
<keyword evidence="2" id="KW-1185">Reference proteome</keyword>
<dbReference type="GeneID" id="64819740"/>
<proteinExistence type="predicted"/>
<dbReference type="Gene3D" id="3.40.50.10160">
    <property type="entry name" value="MTH777-like"/>
    <property type="match status" value="1"/>
</dbReference>
<dbReference type="Proteomes" id="UP000681041">
    <property type="component" value="Chromosome"/>
</dbReference>
<dbReference type="Pfam" id="PF09001">
    <property type="entry name" value="DUF1890"/>
    <property type="match status" value="1"/>
</dbReference>
<dbReference type="InterPro" id="IPR036608">
    <property type="entry name" value="MTH777-like_sf"/>
</dbReference>
<evidence type="ECO:0000313" key="1">
    <source>
        <dbReference type="EMBL" id="QUH22851.1"/>
    </source>
</evidence>
<protein>
    <submittedName>
        <fullName evidence="1">DUF1890 domain-containing protein</fullName>
    </submittedName>
</protein>
<dbReference type="InterPro" id="IPR012033">
    <property type="entry name" value="UCP006600"/>
</dbReference>
<dbReference type="OrthoDB" id="144859at2157"/>
<gene>
    <name evidence="1" type="ORF">HYG87_03205</name>
</gene>
<dbReference type="KEGG" id="meme:HYG87_03205"/>
<evidence type="ECO:0000313" key="2">
    <source>
        <dbReference type="Proteomes" id="UP000681041"/>
    </source>
</evidence>
<reference evidence="1" key="1">
    <citation type="submission" date="2020-07" db="EMBL/GenBank/DDBJ databases">
        <title>Methanobacterium. sp. MethCan genome.</title>
        <authorList>
            <person name="Postec A."/>
            <person name="Quemeneur M."/>
        </authorList>
    </citation>
    <scope>NUCLEOTIDE SEQUENCE</scope>
    <source>
        <strain evidence="1">MethCAN</strain>
    </source>
</reference>
<dbReference type="AlphaFoldDB" id="A0A8T8KBU1"/>
<dbReference type="RefSeq" id="WP_211533797.1">
    <property type="nucleotide sequence ID" value="NZ_CP058560.1"/>
</dbReference>
<accession>A0A8T8KBU1</accession>
<name>A0A8T8KBU1_9EURY</name>
<organism evidence="1 2">
    <name type="scientific">Methanobacterium alkalithermotolerans</name>
    <dbReference type="NCBI Taxonomy" id="2731220"/>
    <lineage>
        <taxon>Archaea</taxon>
        <taxon>Methanobacteriati</taxon>
        <taxon>Methanobacteriota</taxon>
        <taxon>Methanomada group</taxon>
        <taxon>Methanobacteria</taxon>
        <taxon>Methanobacteriales</taxon>
        <taxon>Methanobacteriaceae</taxon>
        <taxon>Methanobacterium</taxon>
    </lineage>
</organism>
<dbReference type="SUPFAM" id="SSF75181">
    <property type="entry name" value="Hypothetical protein MTH777 (MT0777)"/>
    <property type="match status" value="1"/>
</dbReference>
<dbReference type="PIRSF" id="PIRSF006600">
    <property type="entry name" value="UCP006600"/>
    <property type="match status" value="1"/>
</dbReference>